<dbReference type="GO" id="GO:0004674">
    <property type="term" value="F:protein serine/threonine kinase activity"/>
    <property type="evidence" value="ECO:0007669"/>
    <property type="project" value="UniProtKB-EC"/>
</dbReference>
<dbReference type="Gene3D" id="1.10.510.10">
    <property type="entry name" value="Transferase(Phosphotransferase) domain 1"/>
    <property type="match status" value="2"/>
</dbReference>
<feature type="region of interest" description="Disordered" evidence="6">
    <location>
        <begin position="840"/>
        <end position="957"/>
    </location>
</feature>
<dbReference type="Gene3D" id="3.30.200.20">
    <property type="entry name" value="Phosphorylase Kinase, domain 1"/>
    <property type="match status" value="2"/>
</dbReference>
<keyword evidence="1 8" id="KW-0808">Transferase</keyword>
<protein>
    <submittedName>
        <fullName evidence="8">Protein kinase</fullName>
        <ecNumber evidence="8">2.7.11.1</ecNumber>
    </submittedName>
</protein>
<evidence type="ECO:0000256" key="6">
    <source>
        <dbReference type="SAM" id="MobiDB-lite"/>
    </source>
</evidence>
<keyword evidence="2 5" id="KW-0547">Nucleotide-binding</keyword>
<evidence type="ECO:0000256" key="3">
    <source>
        <dbReference type="ARBA" id="ARBA00022777"/>
    </source>
</evidence>
<keyword evidence="4 5" id="KW-0067">ATP-binding</keyword>
<accession>A0A4V0NG23</accession>
<dbReference type="SUPFAM" id="SSF56112">
    <property type="entry name" value="Protein kinase-like (PK-like)"/>
    <property type="match status" value="2"/>
</dbReference>
<feature type="compositionally biased region" description="Low complexity" evidence="6">
    <location>
        <begin position="840"/>
        <end position="879"/>
    </location>
</feature>
<evidence type="ECO:0000256" key="4">
    <source>
        <dbReference type="ARBA" id="ARBA00022840"/>
    </source>
</evidence>
<dbReference type="PROSITE" id="PS00108">
    <property type="entry name" value="PROTEIN_KINASE_ST"/>
    <property type="match status" value="1"/>
</dbReference>
<evidence type="ECO:0000256" key="1">
    <source>
        <dbReference type="ARBA" id="ARBA00022679"/>
    </source>
</evidence>
<dbReference type="CDD" id="cd14014">
    <property type="entry name" value="STKc_PknB_like"/>
    <property type="match status" value="2"/>
</dbReference>
<dbReference type="PROSITE" id="PS50011">
    <property type="entry name" value="PROTEIN_KINASE_DOM"/>
    <property type="match status" value="2"/>
</dbReference>
<dbReference type="PANTHER" id="PTHR43289:SF6">
    <property type="entry name" value="SERINE_THREONINE-PROTEIN KINASE NEKL-3"/>
    <property type="match status" value="1"/>
</dbReference>
<name>A0A4V0NG23_SORCE</name>
<feature type="compositionally biased region" description="Basic residues" evidence="6">
    <location>
        <begin position="942"/>
        <end position="957"/>
    </location>
</feature>
<dbReference type="PANTHER" id="PTHR43289">
    <property type="entry name" value="MITOGEN-ACTIVATED PROTEIN KINASE KINASE KINASE 20-RELATED"/>
    <property type="match status" value="1"/>
</dbReference>
<dbReference type="InterPro" id="IPR008271">
    <property type="entry name" value="Ser/Thr_kinase_AS"/>
</dbReference>
<dbReference type="EC" id="2.7.11.1" evidence="8"/>
<dbReference type="InterPro" id="IPR000719">
    <property type="entry name" value="Prot_kinase_dom"/>
</dbReference>
<feature type="binding site" evidence="5">
    <location>
        <position position="419"/>
    </location>
    <ligand>
        <name>ATP</name>
        <dbReference type="ChEBI" id="CHEBI:30616"/>
    </ligand>
</feature>
<proteinExistence type="predicted"/>
<dbReference type="Proteomes" id="UP000295497">
    <property type="component" value="Chromosome"/>
</dbReference>
<feature type="domain" description="Protein kinase" evidence="7">
    <location>
        <begin position="36"/>
        <end position="313"/>
    </location>
</feature>
<dbReference type="SMART" id="SM00220">
    <property type="entry name" value="S_TKc"/>
    <property type="match status" value="2"/>
</dbReference>
<feature type="region of interest" description="Disordered" evidence="6">
    <location>
        <begin position="737"/>
        <end position="780"/>
    </location>
</feature>
<feature type="region of interest" description="Disordered" evidence="6">
    <location>
        <begin position="1"/>
        <end position="27"/>
    </location>
</feature>
<keyword evidence="3 8" id="KW-0418">Kinase</keyword>
<dbReference type="PROSITE" id="PS00107">
    <property type="entry name" value="PROTEIN_KINASE_ATP"/>
    <property type="match status" value="1"/>
</dbReference>
<gene>
    <name evidence="8" type="ORF">SOCE836_038030</name>
</gene>
<feature type="compositionally biased region" description="Basic and acidic residues" evidence="6">
    <location>
        <begin position="880"/>
        <end position="908"/>
    </location>
</feature>
<dbReference type="InterPro" id="IPR011009">
    <property type="entry name" value="Kinase-like_dom_sf"/>
</dbReference>
<dbReference type="Pfam" id="PF00069">
    <property type="entry name" value="Pkinase"/>
    <property type="match status" value="2"/>
</dbReference>
<reference evidence="8 9" key="1">
    <citation type="submission" date="2015-09" db="EMBL/GenBank/DDBJ databases">
        <title>Sorangium comparison.</title>
        <authorList>
            <person name="Zaburannyi N."/>
            <person name="Bunk B."/>
            <person name="Overmann J."/>
            <person name="Mueller R."/>
        </authorList>
    </citation>
    <scope>NUCLEOTIDE SEQUENCE [LARGE SCALE GENOMIC DNA]</scope>
    <source>
        <strain evidence="8 9">So ce836</strain>
    </source>
</reference>
<sequence length="957" mass="98473">MANSSATVPRPVLPPSHEPTKSGFAADDVPRPLGRYVLLRRIARGGMGEVFLASTTGLEGAERPVVVKIIRREHASDPSYIARFLDEARVQAQLQHSGVAQVIEADVDPATGEPYAVVEHVEGRSLGEVRARAVQLGHRFDWAEAVAIATMIAEALAHVHERKDPSGAALGIVHRDLSPQNVMLGFSGDVKIIDFGTARGQNRRCHTVAGVVFAKPGYVAPEVANGDPGDARVDLYALGIMLWELCAGRRFLQGDAQTHMAAVARNQNDPPPIALSLGAPPTLDAAIARLTAFDREARYPSSRAAARDLAALLGAAAALPGGERGVRARAAHLMQRLFPGEPGRSRGEFAALVAAAKAHRAAAVTPVSPRAEAMASAERGDEGMLPGTRYRLLREIGTGASSTVYEAEHVDLGRRVALKVVSAEHSAADAVASRFRREARVLSRLSHEHLVKVHDFGMAADGRLFCGMDLLEGETLDAVLARGAAIDWRDALAMAVKVLSAIELTHAEGLVHRDIKPENLFLTRPSGAEASPSIAEAGLKLLDFGLAKCLADDRGEGDGVADATGAGEGPARAAVAIVGTPEYMAPEQAASGRIDGRADLYALGCVLYEMLTGRLPFVEPSLVALLDAKIKGSPERLRERAPARQIPPFVDELVMRALARHPSVRFQSAVEMRQAILRALGAPGRARARRRAVGFAAVAAVMALAGAVVVGKGREIAARAPAAAALLDVEGEAAAPPGEAAQAAAPGAEAAAPGAEAADAPSGAAEAPSGAAEAPSTGAAAPPSAAAAQVLAAAATAQAAGAPAVAAAAAGALAPAAAGQGSDAPRALAALPRAGAAAPATAAAPTAQPAVAKADAAKPPARSEAAPRSPAVAARGAASKADKPAARGPAERASREVATRETKARERSSSSSAREPAASTPARGDAGTAEKEGNGHEDHTEAKRRRHKRRSRVAKAE</sequence>
<evidence type="ECO:0000256" key="2">
    <source>
        <dbReference type="ARBA" id="ARBA00022741"/>
    </source>
</evidence>
<evidence type="ECO:0000313" key="9">
    <source>
        <dbReference type="Proteomes" id="UP000295497"/>
    </source>
</evidence>
<evidence type="ECO:0000259" key="7">
    <source>
        <dbReference type="PROSITE" id="PS50011"/>
    </source>
</evidence>
<dbReference type="GO" id="GO:0005524">
    <property type="term" value="F:ATP binding"/>
    <property type="evidence" value="ECO:0007669"/>
    <property type="project" value="UniProtKB-UniRule"/>
</dbReference>
<feature type="domain" description="Protein kinase" evidence="7">
    <location>
        <begin position="390"/>
        <end position="677"/>
    </location>
</feature>
<dbReference type="PROSITE" id="PS00109">
    <property type="entry name" value="PROTEIN_KINASE_TYR"/>
    <property type="match status" value="1"/>
</dbReference>
<dbReference type="RefSeq" id="WP_129575422.1">
    <property type="nucleotide sequence ID" value="NZ_CP012672.1"/>
</dbReference>
<dbReference type="EMBL" id="CP012672">
    <property type="protein sequence ID" value="AUX31672.1"/>
    <property type="molecule type" value="Genomic_DNA"/>
</dbReference>
<feature type="compositionally biased region" description="Basic and acidic residues" evidence="6">
    <location>
        <begin position="928"/>
        <end position="941"/>
    </location>
</feature>
<dbReference type="InterPro" id="IPR017441">
    <property type="entry name" value="Protein_kinase_ATP_BS"/>
</dbReference>
<dbReference type="AlphaFoldDB" id="A0A4V0NG23"/>
<evidence type="ECO:0000256" key="5">
    <source>
        <dbReference type="PROSITE-ProRule" id="PRU10141"/>
    </source>
</evidence>
<dbReference type="InterPro" id="IPR008266">
    <property type="entry name" value="Tyr_kinase_AS"/>
</dbReference>
<feature type="compositionally biased region" description="Low complexity" evidence="6">
    <location>
        <begin position="909"/>
        <end position="923"/>
    </location>
</feature>
<organism evidence="8 9">
    <name type="scientific">Sorangium cellulosum</name>
    <name type="common">Polyangium cellulosum</name>
    <dbReference type="NCBI Taxonomy" id="56"/>
    <lineage>
        <taxon>Bacteria</taxon>
        <taxon>Pseudomonadati</taxon>
        <taxon>Myxococcota</taxon>
        <taxon>Polyangia</taxon>
        <taxon>Polyangiales</taxon>
        <taxon>Polyangiaceae</taxon>
        <taxon>Sorangium</taxon>
    </lineage>
</organism>
<evidence type="ECO:0000313" key="8">
    <source>
        <dbReference type="EMBL" id="AUX31672.1"/>
    </source>
</evidence>